<dbReference type="CDD" id="cd16922">
    <property type="entry name" value="HATPase_EvgS-ArcB-TorS-like"/>
    <property type="match status" value="1"/>
</dbReference>
<protein>
    <recommendedName>
        <fullName evidence="3">histidine kinase</fullName>
        <ecNumber evidence="3">2.7.13.3</ecNumber>
    </recommendedName>
</protein>
<keyword evidence="11" id="KW-0131">Cell cycle</keyword>
<dbReference type="Gene3D" id="1.10.1240.30">
    <property type="entry name" value="KaiA/RbsU domain"/>
    <property type="match status" value="1"/>
</dbReference>
<name>A0A1E5Q3F5_9PROT</name>
<evidence type="ECO:0000313" key="13">
    <source>
        <dbReference type="EMBL" id="OEJ63804.1"/>
    </source>
</evidence>
<dbReference type="GO" id="GO:0000155">
    <property type="term" value="F:phosphorelay sensor kinase activity"/>
    <property type="evidence" value="ECO:0007669"/>
    <property type="project" value="InterPro"/>
</dbReference>
<dbReference type="Pfam" id="PF02518">
    <property type="entry name" value="HATPase_c"/>
    <property type="match status" value="1"/>
</dbReference>
<dbReference type="InterPro" id="IPR004358">
    <property type="entry name" value="Sig_transdc_His_kin-like_C"/>
</dbReference>
<dbReference type="FunFam" id="3.30.565.10:FF:000010">
    <property type="entry name" value="Sensor histidine kinase RcsC"/>
    <property type="match status" value="1"/>
</dbReference>
<dbReference type="SUPFAM" id="SSF47384">
    <property type="entry name" value="Homodimeric domain of signal transducing histidine kinase"/>
    <property type="match status" value="1"/>
</dbReference>
<comment type="catalytic activity">
    <reaction evidence="1">
        <text>ATP + protein L-histidine = ADP + protein N-phospho-L-histidine.</text>
        <dbReference type="EC" id="2.7.13.3"/>
    </reaction>
</comment>
<evidence type="ECO:0000256" key="3">
    <source>
        <dbReference type="ARBA" id="ARBA00012438"/>
    </source>
</evidence>
<keyword evidence="5" id="KW-0808">Transferase</keyword>
<dbReference type="SMART" id="SM00387">
    <property type="entry name" value="HATPase_c"/>
    <property type="match status" value="1"/>
</dbReference>
<dbReference type="Gene3D" id="3.30.565.10">
    <property type="entry name" value="Histidine kinase-like ATPase, C-terminal domain"/>
    <property type="match status" value="1"/>
</dbReference>
<evidence type="ECO:0000256" key="2">
    <source>
        <dbReference type="ARBA" id="ARBA00004370"/>
    </source>
</evidence>
<dbReference type="Proteomes" id="UP000095347">
    <property type="component" value="Unassembled WGS sequence"/>
</dbReference>
<gene>
    <name evidence="13" type="ORF">BEN30_17355</name>
</gene>
<dbReference type="SMART" id="SM00388">
    <property type="entry name" value="HisKA"/>
    <property type="match status" value="1"/>
</dbReference>
<dbReference type="SUPFAM" id="SSF101215">
    <property type="entry name" value="KaiA/RbsU domain"/>
    <property type="match status" value="1"/>
</dbReference>
<dbReference type="AlphaFoldDB" id="A0A1E5Q3F5"/>
<keyword evidence="4" id="KW-0597">Phosphoprotein</keyword>
<dbReference type="EC" id="2.7.13.3" evidence="3"/>
<evidence type="ECO:0000313" key="14">
    <source>
        <dbReference type="Proteomes" id="UP000095347"/>
    </source>
</evidence>
<evidence type="ECO:0000256" key="5">
    <source>
        <dbReference type="ARBA" id="ARBA00022679"/>
    </source>
</evidence>
<dbReference type="PANTHER" id="PTHR43047:SF72">
    <property type="entry name" value="OSMOSENSING HISTIDINE PROTEIN KINASE SLN1"/>
    <property type="match status" value="1"/>
</dbReference>
<feature type="domain" description="Histidine kinase" evidence="12">
    <location>
        <begin position="117"/>
        <end position="338"/>
    </location>
</feature>
<dbReference type="PROSITE" id="PS50109">
    <property type="entry name" value="HIS_KIN"/>
    <property type="match status" value="1"/>
</dbReference>
<dbReference type="InterPro" id="IPR036097">
    <property type="entry name" value="HisK_dim/P_sf"/>
</dbReference>
<dbReference type="STRING" id="28181.BEN30_17355"/>
<evidence type="ECO:0000259" key="12">
    <source>
        <dbReference type="PROSITE" id="PS50109"/>
    </source>
</evidence>
<evidence type="ECO:0000256" key="6">
    <source>
        <dbReference type="ARBA" id="ARBA00022741"/>
    </source>
</evidence>
<dbReference type="Pfam" id="PF08673">
    <property type="entry name" value="RsbU_N"/>
    <property type="match status" value="1"/>
</dbReference>
<dbReference type="InterPro" id="IPR017944">
    <property type="entry name" value="KaiA/RbsU_helical_domain_sf"/>
</dbReference>
<evidence type="ECO:0000256" key="9">
    <source>
        <dbReference type="ARBA" id="ARBA00023012"/>
    </source>
</evidence>
<dbReference type="InterPro" id="IPR003661">
    <property type="entry name" value="HisK_dim/P_dom"/>
</dbReference>
<dbReference type="SUPFAM" id="SSF55874">
    <property type="entry name" value="ATPase domain of HSP90 chaperone/DNA topoisomerase II/histidine kinase"/>
    <property type="match status" value="1"/>
</dbReference>
<dbReference type="GO" id="GO:0009927">
    <property type="term" value="F:histidine phosphotransfer kinase activity"/>
    <property type="evidence" value="ECO:0007669"/>
    <property type="project" value="TreeGrafter"/>
</dbReference>
<dbReference type="RefSeq" id="WP_170827110.1">
    <property type="nucleotide sequence ID" value="NZ_MCGG01000084.1"/>
</dbReference>
<dbReference type="InterPro" id="IPR014787">
    <property type="entry name" value="PSer_Pase_RsbU_N"/>
</dbReference>
<sequence length="344" mass="38140">MTEVPDSILSRYMVVVEGYFSNQDEKWLAEASTIGRDALQQNIPPEEIAEIQEQALAMLARNKPDLTLREASHLITAPFTEMLMAYGLAYREQVKIRESLLAALESANRSKTEFLANMSHELRTPLNAIIGFSEMMTEEMFGPVQNEKYLEYAGDITRSGSFLLEIINDILDVSKIEAGKLTLTEEDVDLAQVLNSGIRLIRDRAHEKKLVLIEEIASPLPLLLGDERRIKQALVNLLANAVKFTPERGRVTIRCALDTEGCVWISVEDTGIGIDPKNIKKIMEPFGQADNSHTRKYGGTGLGLPLAKRLIELHSGALEISSVLGEGTALKIVFPSHRTILAEG</sequence>
<dbReference type="PRINTS" id="PR00344">
    <property type="entry name" value="BCTRLSENSOR"/>
</dbReference>
<keyword evidence="9" id="KW-0902">Two-component regulatory system</keyword>
<dbReference type="InterPro" id="IPR036890">
    <property type="entry name" value="HATPase_C_sf"/>
</dbReference>
<dbReference type="PANTHER" id="PTHR43047">
    <property type="entry name" value="TWO-COMPONENT HISTIDINE PROTEIN KINASE"/>
    <property type="match status" value="1"/>
</dbReference>
<comment type="caution">
    <text evidence="13">The sequence shown here is derived from an EMBL/GenBank/DDBJ whole genome shotgun (WGS) entry which is preliminary data.</text>
</comment>
<evidence type="ECO:0000256" key="1">
    <source>
        <dbReference type="ARBA" id="ARBA00000085"/>
    </source>
</evidence>
<keyword evidence="14" id="KW-1185">Reference proteome</keyword>
<evidence type="ECO:0000256" key="10">
    <source>
        <dbReference type="ARBA" id="ARBA00023136"/>
    </source>
</evidence>
<dbReference type="Gene3D" id="1.10.287.130">
    <property type="match status" value="1"/>
</dbReference>
<dbReference type="GO" id="GO:0005886">
    <property type="term" value="C:plasma membrane"/>
    <property type="evidence" value="ECO:0007669"/>
    <property type="project" value="TreeGrafter"/>
</dbReference>
<comment type="subcellular location">
    <subcellularLocation>
        <location evidence="2">Membrane</location>
    </subcellularLocation>
</comment>
<dbReference type="CDD" id="cd00082">
    <property type="entry name" value="HisKA"/>
    <property type="match status" value="1"/>
</dbReference>
<evidence type="ECO:0000256" key="11">
    <source>
        <dbReference type="ARBA" id="ARBA00023306"/>
    </source>
</evidence>
<evidence type="ECO:0000256" key="4">
    <source>
        <dbReference type="ARBA" id="ARBA00022553"/>
    </source>
</evidence>
<evidence type="ECO:0000256" key="7">
    <source>
        <dbReference type="ARBA" id="ARBA00022777"/>
    </source>
</evidence>
<keyword evidence="7" id="KW-0418">Kinase</keyword>
<dbReference type="InterPro" id="IPR005467">
    <property type="entry name" value="His_kinase_dom"/>
</dbReference>
<dbReference type="FunFam" id="1.10.287.130:FF:000038">
    <property type="entry name" value="Sensory transduction histidine kinase"/>
    <property type="match status" value="1"/>
</dbReference>
<accession>A0A1E5Q3F5</accession>
<keyword evidence="6" id="KW-0547">Nucleotide-binding</keyword>
<keyword evidence="8" id="KW-0067">ATP-binding</keyword>
<dbReference type="Pfam" id="PF00512">
    <property type="entry name" value="HisKA"/>
    <property type="match status" value="1"/>
</dbReference>
<dbReference type="GO" id="GO:0005524">
    <property type="term" value="F:ATP binding"/>
    <property type="evidence" value="ECO:0007669"/>
    <property type="project" value="UniProtKB-KW"/>
</dbReference>
<proteinExistence type="predicted"/>
<reference evidence="14" key="1">
    <citation type="submission" date="2016-07" db="EMBL/GenBank/DDBJ databases">
        <authorList>
            <person name="Florea S."/>
            <person name="Webb J.S."/>
            <person name="Jaromczyk J."/>
            <person name="Schardl C.L."/>
        </authorList>
    </citation>
    <scope>NUCLEOTIDE SEQUENCE [LARGE SCALE GENOMIC DNA]</scope>
    <source>
        <strain evidence="14">MV-1</strain>
    </source>
</reference>
<dbReference type="EMBL" id="MCGG01000084">
    <property type="protein sequence ID" value="OEJ63804.1"/>
    <property type="molecule type" value="Genomic_DNA"/>
</dbReference>
<keyword evidence="10" id="KW-0472">Membrane</keyword>
<evidence type="ECO:0000256" key="8">
    <source>
        <dbReference type="ARBA" id="ARBA00022840"/>
    </source>
</evidence>
<dbReference type="InterPro" id="IPR003594">
    <property type="entry name" value="HATPase_dom"/>
</dbReference>
<organism evidence="13 14">
    <name type="scientific">Magnetovibrio blakemorei</name>
    <dbReference type="NCBI Taxonomy" id="28181"/>
    <lineage>
        <taxon>Bacteria</taxon>
        <taxon>Pseudomonadati</taxon>
        <taxon>Pseudomonadota</taxon>
        <taxon>Alphaproteobacteria</taxon>
        <taxon>Rhodospirillales</taxon>
        <taxon>Magnetovibrionaceae</taxon>
        <taxon>Magnetovibrio</taxon>
    </lineage>
</organism>